<dbReference type="STRING" id="398199.SAMN05421804_1114"/>
<evidence type="ECO:0000313" key="1">
    <source>
        <dbReference type="EMBL" id="SFN80339.1"/>
    </source>
</evidence>
<keyword evidence="2" id="KW-1185">Reference proteome</keyword>
<protein>
    <submittedName>
        <fullName evidence="1">Uncharacterized protein</fullName>
    </submittedName>
</protein>
<dbReference type="AlphaFoldDB" id="A0A1I5C017"/>
<sequence length="456" mass="53858">MKPKAYLETIDDLEAWGKQLEGKTKEELIEFILIKAMGDPKFQREVYYRLFPEVMSTEEYLSGYLSYMEEERGEENPSLDDMIYFTEDLLEKAEDEMSLLLQVKVYTSIIRALNDALEDGIERDQKQEDLIITLMDECLTFMEEVMEEKTDDMSVEEILEVRDALVSMERKYKPVDGENRIEEALQILTDLTIERTKINEKEGYIRGAAYYAGVDERTLQHDAEERAKRKKEKARKKEVSDYVIALCNLYGMVHKKKVVDIYNMQNTEKITLKEVESIQEKLPKEIEEAWIDVHQGYFVSMSILEHREFLYYIREKGSKPYYIPEKQELLNYVSGLYFEKTKEYHQFVLTLKKDFGVDQERAEDMAHEVVADCQVDYGMDQILEHLEEMGLVFEEEKEIQKMVKLIINLKNNTRIWENNGYTPEELFHLEEKDRLKPAPLLSTAYLPTDRNIGKKK</sequence>
<dbReference type="RefSeq" id="WP_143093566.1">
    <property type="nucleotide sequence ID" value="NZ_FOVK01000005.1"/>
</dbReference>
<gene>
    <name evidence="1" type="ORF">SAMN04488695_105149</name>
</gene>
<proteinExistence type="predicted"/>
<accession>A0A1I5C017</accession>
<reference evidence="1 2" key="1">
    <citation type="submission" date="2016-10" db="EMBL/GenBank/DDBJ databases">
        <authorList>
            <person name="de Groot N.N."/>
        </authorList>
    </citation>
    <scope>NUCLEOTIDE SEQUENCE [LARGE SCALE GENOMIC DNA]</scope>
    <source>
        <strain evidence="1 2">ML2</strain>
    </source>
</reference>
<evidence type="ECO:0000313" key="2">
    <source>
        <dbReference type="Proteomes" id="UP000181899"/>
    </source>
</evidence>
<name>A0A1I5C017_9CLOT</name>
<organism evidence="1 2">
    <name type="scientific">Proteiniclasticum ruminis</name>
    <dbReference type="NCBI Taxonomy" id="398199"/>
    <lineage>
        <taxon>Bacteria</taxon>
        <taxon>Bacillati</taxon>
        <taxon>Bacillota</taxon>
        <taxon>Clostridia</taxon>
        <taxon>Eubacteriales</taxon>
        <taxon>Clostridiaceae</taxon>
        <taxon>Proteiniclasticum</taxon>
    </lineage>
</organism>
<dbReference type="OrthoDB" id="9814022at2"/>
<dbReference type="EMBL" id="FOVK01000005">
    <property type="protein sequence ID" value="SFN80339.1"/>
    <property type="molecule type" value="Genomic_DNA"/>
</dbReference>
<dbReference type="Proteomes" id="UP000181899">
    <property type="component" value="Unassembled WGS sequence"/>
</dbReference>